<evidence type="ECO:0000313" key="2">
    <source>
        <dbReference type="Proteomes" id="UP000199651"/>
    </source>
</evidence>
<evidence type="ECO:0008006" key="3">
    <source>
        <dbReference type="Google" id="ProtNLM"/>
    </source>
</evidence>
<evidence type="ECO:0000313" key="1">
    <source>
        <dbReference type="EMBL" id="SDP07436.1"/>
    </source>
</evidence>
<sequence length="153" mass="17440">MTLHVFADESRRNRHYLVAAAFVDARDLHRLRKLLRGMLLPGQYELHFKKETPARRKAIISRLAAERLAVRVYLATCGQGEERARRSCDRVTILSALRKHVTGTALAYEHRNSTQDELLWIADAVAWCYGAGGDWHRRLEPILQKVIDLGGAP</sequence>
<gene>
    <name evidence="1" type="ORF">SAMN05192558_106232</name>
</gene>
<keyword evidence="2" id="KW-1185">Reference proteome</keyword>
<proteinExistence type="predicted"/>
<dbReference type="AlphaFoldDB" id="A0A1H0PSC1"/>
<name>A0A1H0PSC1_9PSEU</name>
<dbReference type="RefSeq" id="WP_091376322.1">
    <property type="nucleotide sequence ID" value="NZ_FNDV01000006.1"/>
</dbReference>
<organism evidence="1 2">
    <name type="scientific">Actinokineospora alba</name>
    <dbReference type="NCBI Taxonomy" id="504798"/>
    <lineage>
        <taxon>Bacteria</taxon>
        <taxon>Bacillati</taxon>
        <taxon>Actinomycetota</taxon>
        <taxon>Actinomycetes</taxon>
        <taxon>Pseudonocardiales</taxon>
        <taxon>Pseudonocardiaceae</taxon>
        <taxon>Actinokineospora</taxon>
    </lineage>
</organism>
<dbReference type="OrthoDB" id="5188615at2"/>
<protein>
    <recommendedName>
        <fullName evidence="3">DUF3800 domain-containing protein</fullName>
    </recommendedName>
</protein>
<reference evidence="2" key="1">
    <citation type="submission" date="2016-10" db="EMBL/GenBank/DDBJ databases">
        <authorList>
            <person name="Varghese N."/>
            <person name="Submissions S."/>
        </authorList>
    </citation>
    <scope>NUCLEOTIDE SEQUENCE [LARGE SCALE GENOMIC DNA]</scope>
    <source>
        <strain evidence="2">IBRC-M 10655</strain>
    </source>
</reference>
<accession>A0A1H0PSC1</accession>
<dbReference type="STRING" id="504798.SAMN05421871_106220"/>
<dbReference type="Proteomes" id="UP000199651">
    <property type="component" value="Unassembled WGS sequence"/>
</dbReference>
<dbReference type="EMBL" id="FNJB01000006">
    <property type="protein sequence ID" value="SDP07436.1"/>
    <property type="molecule type" value="Genomic_DNA"/>
</dbReference>